<dbReference type="Proteomes" id="UP000198131">
    <property type="component" value="Unassembled WGS sequence"/>
</dbReference>
<evidence type="ECO:0008006" key="3">
    <source>
        <dbReference type="Google" id="ProtNLM"/>
    </source>
</evidence>
<dbReference type="RefSeq" id="WP_088841985.1">
    <property type="nucleotide sequence ID" value="NZ_FYEW01000001.1"/>
</dbReference>
<organism evidence="1 2">
    <name type="scientific">Hymenobacter gelipurpurascens</name>
    <dbReference type="NCBI Taxonomy" id="89968"/>
    <lineage>
        <taxon>Bacteria</taxon>
        <taxon>Pseudomonadati</taxon>
        <taxon>Bacteroidota</taxon>
        <taxon>Cytophagia</taxon>
        <taxon>Cytophagales</taxon>
        <taxon>Hymenobacteraceae</taxon>
        <taxon>Hymenobacter</taxon>
    </lineage>
</organism>
<name>A0A212T989_9BACT</name>
<keyword evidence="2" id="KW-1185">Reference proteome</keyword>
<gene>
    <name evidence="1" type="ORF">SAMN06265337_0668</name>
</gene>
<accession>A0A212T989</accession>
<dbReference type="EMBL" id="FYEW01000001">
    <property type="protein sequence ID" value="SNC62430.1"/>
    <property type="molecule type" value="Genomic_DNA"/>
</dbReference>
<sequence length="90" mass="9708">MEELHELQQAAYEAQGAFKLADSLLKQALEEHPMEVVTLLAKTHSAAFKASNEAGDAYQAALQAYQPGVVEPTADPFQVTMLIEPHSVAA</sequence>
<dbReference type="AlphaFoldDB" id="A0A212T989"/>
<evidence type="ECO:0000313" key="2">
    <source>
        <dbReference type="Proteomes" id="UP000198131"/>
    </source>
</evidence>
<evidence type="ECO:0000313" key="1">
    <source>
        <dbReference type="EMBL" id="SNC62430.1"/>
    </source>
</evidence>
<proteinExistence type="predicted"/>
<reference evidence="2" key="1">
    <citation type="submission" date="2017-06" db="EMBL/GenBank/DDBJ databases">
        <authorList>
            <person name="Varghese N."/>
            <person name="Submissions S."/>
        </authorList>
    </citation>
    <scope>NUCLEOTIDE SEQUENCE [LARGE SCALE GENOMIC DNA]</scope>
    <source>
        <strain evidence="2">DSM 11116</strain>
    </source>
</reference>
<protein>
    <recommendedName>
        <fullName evidence="3">Tetratricopeptide repeat-containing protein</fullName>
    </recommendedName>
</protein>